<evidence type="ECO:0000313" key="3">
    <source>
        <dbReference type="Proteomes" id="UP001595596"/>
    </source>
</evidence>
<proteinExistence type="predicted"/>
<organism evidence="2 3">
    <name type="scientific">Paracoccus simplex</name>
    <dbReference type="NCBI Taxonomy" id="2086346"/>
    <lineage>
        <taxon>Bacteria</taxon>
        <taxon>Pseudomonadati</taxon>
        <taxon>Pseudomonadota</taxon>
        <taxon>Alphaproteobacteria</taxon>
        <taxon>Rhodobacterales</taxon>
        <taxon>Paracoccaceae</taxon>
        <taxon>Paracoccus</taxon>
    </lineage>
</organism>
<accession>A0ABV7S5Z2</accession>
<comment type="caution">
    <text evidence="2">The sequence shown here is derived from an EMBL/GenBank/DDBJ whole genome shotgun (WGS) entry which is preliminary data.</text>
</comment>
<name>A0ABV7S5Z2_9RHOB</name>
<feature type="region of interest" description="Disordered" evidence="1">
    <location>
        <begin position="112"/>
        <end position="131"/>
    </location>
</feature>
<evidence type="ECO:0008006" key="4">
    <source>
        <dbReference type="Google" id="ProtNLM"/>
    </source>
</evidence>
<evidence type="ECO:0000313" key="2">
    <source>
        <dbReference type="EMBL" id="MFC3571646.1"/>
    </source>
</evidence>
<dbReference type="RefSeq" id="WP_289894430.1">
    <property type="nucleotide sequence ID" value="NZ_JBHRXE010000067.1"/>
</dbReference>
<reference evidence="3" key="1">
    <citation type="journal article" date="2019" name="Int. J. Syst. Evol. Microbiol.">
        <title>The Global Catalogue of Microorganisms (GCM) 10K type strain sequencing project: providing services to taxonomists for standard genome sequencing and annotation.</title>
        <authorList>
            <consortium name="The Broad Institute Genomics Platform"/>
            <consortium name="The Broad Institute Genome Sequencing Center for Infectious Disease"/>
            <person name="Wu L."/>
            <person name="Ma J."/>
        </authorList>
    </citation>
    <scope>NUCLEOTIDE SEQUENCE [LARGE SCALE GENOMIC DNA]</scope>
    <source>
        <strain evidence="3">VKM B-3226</strain>
    </source>
</reference>
<protein>
    <recommendedName>
        <fullName evidence="4">CopL family metal-binding regulatory protein</fullName>
    </recommendedName>
</protein>
<dbReference type="Proteomes" id="UP001595596">
    <property type="component" value="Unassembled WGS sequence"/>
</dbReference>
<keyword evidence="3" id="KW-1185">Reference proteome</keyword>
<dbReference type="EMBL" id="JBHRXE010000067">
    <property type="protein sequence ID" value="MFC3571646.1"/>
    <property type="molecule type" value="Genomic_DNA"/>
</dbReference>
<sequence length="131" mass="13810">MDILIVSPYFEPMTARLVSLLFIIAITVVTTVASAHAARMVALDPAPATHATGMMHASDGANPDCKADGHCGSGDAEICELVCAGLAAIITSRTGAADHAWEPTRRVFPVEETHVSRAPGLNERPPKPRLL</sequence>
<gene>
    <name evidence="2" type="ORF">ACFOMP_19535</name>
</gene>
<evidence type="ECO:0000256" key="1">
    <source>
        <dbReference type="SAM" id="MobiDB-lite"/>
    </source>
</evidence>